<keyword evidence="3" id="KW-1185">Reference proteome</keyword>
<dbReference type="AlphaFoldDB" id="A0A261UXV4"/>
<dbReference type="Pfam" id="PF00107">
    <property type="entry name" value="ADH_zinc_N"/>
    <property type="match status" value="1"/>
</dbReference>
<comment type="caution">
    <text evidence="2">The sequence shown here is derived from an EMBL/GenBank/DDBJ whole genome shotgun (WGS) entry which is preliminary data.</text>
</comment>
<evidence type="ECO:0000313" key="2">
    <source>
        <dbReference type="EMBL" id="OZI66728.1"/>
    </source>
</evidence>
<dbReference type="SMART" id="SM00829">
    <property type="entry name" value="PKS_ER"/>
    <property type="match status" value="1"/>
</dbReference>
<gene>
    <name evidence="2" type="ORF">CAL28_03110</name>
</gene>
<dbReference type="InterPro" id="IPR051397">
    <property type="entry name" value="Zn-ADH-like_protein"/>
</dbReference>
<dbReference type="Proteomes" id="UP000215767">
    <property type="component" value="Unassembled WGS sequence"/>
</dbReference>
<evidence type="ECO:0000259" key="1">
    <source>
        <dbReference type="SMART" id="SM00829"/>
    </source>
</evidence>
<dbReference type="InterPro" id="IPR013149">
    <property type="entry name" value="ADH-like_C"/>
</dbReference>
<proteinExistence type="predicted"/>
<dbReference type="PANTHER" id="PTHR43677">
    <property type="entry name" value="SHORT-CHAIN DEHYDROGENASE/REDUCTASE"/>
    <property type="match status" value="1"/>
</dbReference>
<dbReference type="Gene3D" id="3.90.180.10">
    <property type="entry name" value="Medium-chain alcohol dehydrogenases, catalytic domain"/>
    <property type="match status" value="1"/>
</dbReference>
<dbReference type="InterPro" id="IPR036291">
    <property type="entry name" value="NAD(P)-bd_dom_sf"/>
</dbReference>
<accession>A0A261UXV4</accession>
<name>A0A261UXV4_9BORD</name>
<dbReference type="InterPro" id="IPR002364">
    <property type="entry name" value="Quin_OxRdtase/zeta-crystal_CS"/>
</dbReference>
<dbReference type="RefSeq" id="WP_094839928.1">
    <property type="nucleotide sequence ID" value="NZ_NEVS01000001.1"/>
</dbReference>
<dbReference type="EMBL" id="NEVS01000001">
    <property type="protein sequence ID" value="OZI66728.1"/>
    <property type="molecule type" value="Genomic_DNA"/>
</dbReference>
<dbReference type="PROSITE" id="PS01162">
    <property type="entry name" value="QOR_ZETA_CRYSTAL"/>
    <property type="match status" value="1"/>
</dbReference>
<feature type="domain" description="Enoyl reductase (ER)" evidence="1">
    <location>
        <begin position="10"/>
        <end position="326"/>
    </location>
</feature>
<dbReference type="GO" id="GO:0008270">
    <property type="term" value="F:zinc ion binding"/>
    <property type="evidence" value="ECO:0007669"/>
    <property type="project" value="InterPro"/>
</dbReference>
<dbReference type="SUPFAM" id="SSF51735">
    <property type="entry name" value="NAD(P)-binding Rossmann-fold domains"/>
    <property type="match status" value="1"/>
</dbReference>
<reference evidence="3" key="1">
    <citation type="submission" date="2017-05" db="EMBL/GenBank/DDBJ databases">
        <title>Complete and WGS of Bordetella genogroups.</title>
        <authorList>
            <person name="Spilker T."/>
            <person name="Lipuma J."/>
        </authorList>
    </citation>
    <scope>NUCLEOTIDE SEQUENCE [LARGE SCALE GENOMIC DNA]</scope>
    <source>
        <strain evidence="3">AU8856</strain>
    </source>
</reference>
<dbReference type="InterPro" id="IPR013154">
    <property type="entry name" value="ADH-like_N"/>
</dbReference>
<dbReference type="OrthoDB" id="4190732at2"/>
<dbReference type="SUPFAM" id="SSF50129">
    <property type="entry name" value="GroES-like"/>
    <property type="match status" value="1"/>
</dbReference>
<dbReference type="PANTHER" id="PTHR43677:SF4">
    <property type="entry name" value="QUINONE OXIDOREDUCTASE-LIKE PROTEIN 2"/>
    <property type="match status" value="1"/>
</dbReference>
<sequence>MQAVIIREFGSIDELKIEEVPDPVPAAGQVLIDVQATAANFVDLLVISGKYQFLPPRPFSPGKLPTGTVAALGEGVSNLKVGDRVLTLAEHGGYAEKAVVAAKDCFLLPDGLSFVDAAAMALAFDTAWFALCERGRAKAGETVLVLGASGGVGLAAVQLGKAYGLKVLAGIANSQKADMVRAAGADAIVDLSVPDLRDNLREQVHALTGGAGADIVLDPLGDDIFDAAIRAVAWRGRYVVIGFAAGRIPTLKVNYVMLKNMEVSGVQVSDYRKRAPAEMAHCLAEIFRLYQEGRLTAPPVATFALADVKTALHQLQDRTARGRQILIPSAKKG</sequence>
<evidence type="ECO:0000313" key="3">
    <source>
        <dbReference type="Proteomes" id="UP000215767"/>
    </source>
</evidence>
<organism evidence="2 3">
    <name type="scientific">Bordetella genomosp. 11</name>
    <dbReference type="NCBI Taxonomy" id="1416808"/>
    <lineage>
        <taxon>Bacteria</taxon>
        <taxon>Pseudomonadati</taxon>
        <taxon>Pseudomonadota</taxon>
        <taxon>Betaproteobacteria</taxon>
        <taxon>Burkholderiales</taxon>
        <taxon>Alcaligenaceae</taxon>
        <taxon>Bordetella</taxon>
    </lineage>
</organism>
<protein>
    <submittedName>
        <fullName evidence="2">NADPH:quinone oxidoreductase</fullName>
    </submittedName>
</protein>
<dbReference type="InterPro" id="IPR011032">
    <property type="entry name" value="GroES-like_sf"/>
</dbReference>
<dbReference type="GO" id="GO:0016491">
    <property type="term" value="F:oxidoreductase activity"/>
    <property type="evidence" value="ECO:0007669"/>
    <property type="project" value="InterPro"/>
</dbReference>
<dbReference type="Gene3D" id="3.40.50.720">
    <property type="entry name" value="NAD(P)-binding Rossmann-like Domain"/>
    <property type="match status" value="1"/>
</dbReference>
<dbReference type="InterPro" id="IPR020843">
    <property type="entry name" value="ER"/>
</dbReference>
<dbReference type="CDD" id="cd08241">
    <property type="entry name" value="QOR1"/>
    <property type="match status" value="1"/>
</dbReference>
<dbReference type="Pfam" id="PF08240">
    <property type="entry name" value="ADH_N"/>
    <property type="match status" value="1"/>
</dbReference>